<name>A0ABD0L4F8_9CAEN</name>
<reference evidence="12 13" key="1">
    <citation type="journal article" date="2023" name="Sci. Data">
        <title>Genome assembly of the Korean intertidal mud-creeper Batillaria attramentaria.</title>
        <authorList>
            <person name="Patra A.K."/>
            <person name="Ho P.T."/>
            <person name="Jun S."/>
            <person name="Lee S.J."/>
            <person name="Kim Y."/>
            <person name="Won Y.J."/>
        </authorList>
    </citation>
    <scope>NUCLEOTIDE SEQUENCE [LARGE SCALE GENOMIC DNA]</scope>
    <source>
        <strain evidence="12">Wonlab-2016</strain>
    </source>
</reference>
<keyword evidence="13" id="KW-1185">Reference proteome</keyword>
<evidence type="ECO:0000313" key="13">
    <source>
        <dbReference type="Proteomes" id="UP001519460"/>
    </source>
</evidence>
<keyword evidence="8" id="KW-0807">Transducer</keyword>
<evidence type="ECO:0000256" key="6">
    <source>
        <dbReference type="ARBA" id="ARBA00023136"/>
    </source>
</evidence>
<dbReference type="InterPro" id="IPR000276">
    <property type="entry name" value="GPCR_Rhodpsn"/>
</dbReference>
<evidence type="ECO:0000313" key="12">
    <source>
        <dbReference type="EMBL" id="KAK7494020.1"/>
    </source>
</evidence>
<sequence length="482" mass="54156">GERLTAAGQAAVFSGLSLLVVVGTAGNVIICYTVYGIRHLRRNSNFFLVSLAVADLLVTLVVMLPGVAYETLQRWPFGDEMCDVWLTSDMMFSTASILNLCAVSFERVVHVRYTHLHFAFLTDRTTALLLVSVWVLSALTGPVAFTYQNARHGREDNFTKDASSEEGLSSDECYSALDFPSAVVSSVVRFGIPLTIMTCNYSLVFSHTTEASRSKFLYQAHGFRPTPSRSEYFSRKDSIFVALHRVASLEMLSKRKRPIGEAFGHQRTAVIIVVLLMAFSALWTPFFVLTPIAAECGTCVPLLWLKVVSWLGHANSCFNPFLYAFMNYRFWEGIKMLLQKRRRARASRLNVRHPRSMPRQGASRFSMLTTPVGQGSTRRTKIESTGPTHITTVSLAGRETNVLRCYKDRTSSPKIVRVVLRIVRIVVKTVRIVVKTLRVVLKIERVVIKTVRVVRTNSHKNRTSSPENRTSSPKDRTSSPYK</sequence>
<dbReference type="SUPFAM" id="SSF81321">
    <property type="entry name" value="Family A G protein-coupled receptor-like"/>
    <property type="match status" value="1"/>
</dbReference>
<keyword evidence="6 10" id="KW-0472">Membrane</keyword>
<dbReference type="PROSITE" id="PS50262">
    <property type="entry name" value="G_PROTEIN_RECEP_F1_2"/>
    <property type="match status" value="1"/>
</dbReference>
<gene>
    <name evidence="12" type="ORF">BaRGS_00014678</name>
</gene>
<feature type="transmembrane region" description="Helical" evidence="10">
    <location>
        <begin position="46"/>
        <end position="64"/>
    </location>
</feature>
<protein>
    <recommendedName>
        <fullName evidence="11">G-protein coupled receptors family 1 profile domain-containing protein</fullName>
    </recommendedName>
</protein>
<dbReference type="AlphaFoldDB" id="A0ABD0L4F8"/>
<dbReference type="Pfam" id="PF00001">
    <property type="entry name" value="7tm_1"/>
    <property type="match status" value="1"/>
</dbReference>
<dbReference type="InterPro" id="IPR017452">
    <property type="entry name" value="GPCR_Rhodpsn_7TM"/>
</dbReference>
<proteinExistence type="predicted"/>
<feature type="region of interest" description="Disordered" evidence="9">
    <location>
        <begin position="458"/>
        <end position="482"/>
    </location>
</feature>
<feature type="transmembrane region" description="Helical" evidence="10">
    <location>
        <begin position="269"/>
        <end position="290"/>
    </location>
</feature>
<evidence type="ECO:0000256" key="4">
    <source>
        <dbReference type="ARBA" id="ARBA00022989"/>
    </source>
</evidence>
<feature type="compositionally biased region" description="Basic and acidic residues" evidence="9">
    <location>
        <begin position="472"/>
        <end position="482"/>
    </location>
</feature>
<feature type="domain" description="G-protein coupled receptors family 1 profile" evidence="11">
    <location>
        <begin position="26"/>
        <end position="323"/>
    </location>
</feature>
<evidence type="ECO:0000256" key="1">
    <source>
        <dbReference type="ARBA" id="ARBA00004651"/>
    </source>
</evidence>
<feature type="transmembrane region" description="Helical" evidence="10">
    <location>
        <begin position="126"/>
        <end position="147"/>
    </location>
</feature>
<keyword evidence="4 10" id="KW-1133">Transmembrane helix</keyword>
<keyword evidence="2" id="KW-1003">Cell membrane</keyword>
<evidence type="ECO:0000256" key="8">
    <source>
        <dbReference type="ARBA" id="ARBA00023224"/>
    </source>
</evidence>
<comment type="subcellular location">
    <subcellularLocation>
        <location evidence="1">Cell membrane</location>
        <topology evidence="1">Multi-pass membrane protein</topology>
    </subcellularLocation>
</comment>
<accession>A0ABD0L4F8</accession>
<feature type="non-terminal residue" evidence="12">
    <location>
        <position position="1"/>
    </location>
</feature>
<evidence type="ECO:0000256" key="3">
    <source>
        <dbReference type="ARBA" id="ARBA00022692"/>
    </source>
</evidence>
<dbReference type="PANTHER" id="PTHR24247">
    <property type="entry name" value="5-HYDROXYTRYPTAMINE RECEPTOR"/>
    <property type="match status" value="1"/>
</dbReference>
<keyword evidence="5" id="KW-0297">G-protein coupled receptor</keyword>
<dbReference type="EMBL" id="JACVVK020000087">
    <property type="protein sequence ID" value="KAK7494020.1"/>
    <property type="molecule type" value="Genomic_DNA"/>
</dbReference>
<comment type="caution">
    <text evidence="12">The sequence shown here is derived from an EMBL/GenBank/DDBJ whole genome shotgun (WGS) entry which is preliminary data.</text>
</comment>
<evidence type="ECO:0000259" key="11">
    <source>
        <dbReference type="PROSITE" id="PS50262"/>
    </source>
</evidence>
<feature type="transmembrane region" description="Helical" evidence="10">
    <location>
        <begin position="310"/>
        <end position="331"/>
    </location>
</feature>
<dbReference type="GO" id="GO:0004930">
    <property type="term" value="F:G protein-coupled receptor activity"/>
    <property type="evidence" value="ECO:0007669"/>
    <property type="project" value="UniProtKB-KW"/>
</dbReference>
<evidence type="ECO:0000256" key="7">
    <source>
        <dbReference type="ARBA" id="ARBA00023170"/>
    </source>
</evidence>
<evidence type="ECO:0000256" key="9">
    <source>
        <dbReference type="SAM" id="MobiDB-lite"/>
    </source>
</evidence>
<dbReference type="PRINTS" id="PR00237">
    <property type="entry name" value="GPCRRHODOPSN"/>
</dbReference>
<dbReference type="Gene3D" id="1.20.1070.10">
    <property type="entry name" value="Rhodopsin 7-helix transmembrane proteins"/>
    <property type="match status" value="1"/>
</dbReference>
<evidence type="ECO:0000256" key="10">
    <source>
        <dbReference type="SAM" id="Phobius"/>
    </source>
</evidence>
<keyword evidence="3 10" id="KW-0812">Transmembrane</keyword>
<evidence type="ECO:0000256" key="2">
    <source>
        <dbReference type="ARBA" id="ARBA00022475"/>
    </source>
</evidence>
<evidence type="ECO:0000256" key="5">
    <source>
        <dbReference type="ARBA" id="ARBA00023040"/>
    </source>
</evidence>
<dbReference type="Proteomes" id="UP001519460">
    <property type="component" value="Unassembled WGS sequence"/>
</dbReference>
<organism evidence="12 13">
    <name type="scientific">Batillaria attramentaria</name>
    <dbReference type="NCBI Taxonomy" id="370345"/>
    <lineage>
        <taxon>Eukaryota</taxon>
        <taxon>Metazoa</taxon>
        <taxon>Spiralia</taxon>
        <taxon>Lophotrochozoa</taxon>
        <taxon>Mollusca</taxon>
        <taxon>Gastropoda</taxon>
        <taxon>Caenogastropoda</taxon>
        <taxon>Sorbeoconcha</taxon>
        <taxon>Cerithioidea</taxon>
        <taxon>Batillariidae</taxon>
        <taxon>Batillaria</taxon>
    </lineage>
</organism>
<keyword evidence="7" id="KW-0675">Receptor</keyword>
<dbReference type="GO" id="GO:0005886">
    <property type="term" value="C:plasma membrane"/>
    <property type="evidence" value="ECO:0007669"/>
    <property type="project" value="UniProtKB-SubCell"/>
</dbReference>
<feature type="transmembrane region" description="Helical" evidence="10">
    <location>
        <begin position="12"/>
        <end position="34"/>
    </location>
</feature>